<dbReference type="SUPFAM" id="SSF53474">
    <property type="entry name" value="alpha/beta-Hydrolases"/>
    <property type="match status" value="1"/>
</dbReference>
<dbReference type="Gene3D" id="3.40.50.1820">
    <property type="entry name" value="alpha/beta hydrolase"/>
    <property type="match status" value="1"/>
</dbReference>
<dbReference type="InterPro" id="IPR029058">
    <property type="entry name" value="AB_hydrolase_fold"/>
</dbReference>
<comment type="caution">
    <text evidence="1">The sequence shown here is derived from an EMBL/GenBank/DDBJ whole genome shotgun (WGS) entry which is preliminary data.</text>
</comment>
<dbReference type="RefSeq" id="WP_244974933.1">
    <property type="nucleotide sequence ID" value="NZ_JACHOC010000012.1"/>
</dbReference>
<gene>
    <name evidence="1" type="ORF">GGQ57_004899</name>
</gene>
<name>A0ABR6KTY3_9BACT</name>
<protein>
    <submittedName>
        <fullName evidence="1">Pimeloyl-ACP methyl ester carboxylesterase</fullName>
    </submittedName>
</protein>
<evidence type="ECO:0000313" key="2">
    <source>
        <dbReference type="Proteomes" id="UP000533637"/>
    </source>
</evidence>
<dbReference type="EMBL" id="JACHOC010000012">
    <property type="protein sequence ID" value="MBB4624954.1"/>
    <property type="molecule type" value="Genomic_DNA"/>
</dbReference>
<organism evidence="1 2">
    <name type="scientific">Parabacteroides faecis</name>
    <dbReference type="NCBI Taxonomy" id="1217282"/>
    <lineage>
        <taxon>Bacteria</taxon>
        <taxon>Pseudomonadati</taxon>
        <taxon>Bacteroidota</taxon>
        <taxon>Bacteroidia</taxon>
        <taxon>Bacteroidales</taxon>
        <taxon>Tannerellaceae</taxon>
        <taxon>Parabacteroides</taxon>
    </lineage>
</organism>
<keyword evidence="2" id="KW-1185">Reference proteome</keyword>
<dbReference type="Proteomes" id="UP000533637">
    <property type="component" value="Unassembled WGS sequence"/>
</dbReference>
<accession>A0ABR6KTY3</accession>
<sequence>MLIKSKSSMEGNKAQSPGIWNRLSSLVNWFRKKDVKNINVYFISGMCYNCKVFDKLRLPKGYRKVYIEWHIPRPDESLSEYARTMAKVIDTSSPFILIGYSFGAVVMQEMTLFLKPEKCVIISSFKSKKEIPILFQAVRKVNLMEFMPKRLFSSTDFITNAFNRLVYNASNSDLAEYMTVTDPVYIKWAVEQITDWVPDNKSEHLYHIHGTSDQIFPYDRLEDVFPVEGGDHLMVVKKADIVSSILDIILLKKEE</sequence>
<reference evidence="1 2" key="1">
    <citation type="submission" date="2020-08" db="EMBL/GenBank/DDBJ databases">
        <title>Genomic Encyclopedia of Type Strains, Phase IV (KMG-IV): sequencing the most valuable type-strain genomes for metagenomic binning, comparative biology and taxonomic classification.</title>
        <authorList>
            <person name="Goeker M."/>
        </authorList>
    </citation>
    <scope>NUCLEOTIDE SEQUENCE [LARGE SCALE GENOMIC DNA]</scope>
    <source>
        <strain evidence="1 2">DSM 102983</strain>
    </source>
</reference>
<evidence type="ECO:0000313" key="1">
    <source>
        <dbReference type="EMBL" id="MBB4624954.1"/>
    </source>
</evidence>
<proteinExistence type="predicted"/>